<sequence length="114" mass="12570">MEVSTGVLLCFATDRPYQGPVIGIISGHDLLTAAPPFSNSEVDADATPAVWRHPPNKAAHRSTCRSFTIVSPLGPSRPKRSTAAVASSRRWAPGIEPHQDRLEEWWCRRHTCAR</sequence>
<protein>
    <submittedName>
        <fullName evidence="2">Uncharacterized protein</fullName>
    </submittedName>
</protein>
<gene>
    <name evidence="2" type="ORF">EGYM00163_LOCUS32688</name>
</gene>
<dbReference type="AlphaFoldDB" id="A0A7S4G0Q7"/>
<feature type="region of interest" description="Disordered" evidence="1">
    <location>
        <begin position="72"/>
        <end position="91"/>
    </location>
</feature>
<proteinExistence type="predicted"/>
<accession>A0A7S4G0Q7</accession>
<evidence type="ECO:0000313" key="2">
    <source>
        <dbReference type="EMBL" id="CAE0821514.1"/>
    </source>
</evidence>
<reference evidence="2" key="1">
    <citation type="submission" date="2021-01" db="EMBL/GenBank/DDBJ databases">
        <authorList>
            <person name="Corre E."/>
            <person name="Pelletier E."/>
            <person name="Niang G."/>
            <person name="Scheremetjew M."/>
            <person name="Finn R."/>
            <person name="Kale V."/>
            <person name="Holt S."/>
            <person name="Cochrane G."/>
            <person name="Meng A."/>
            <person name="Brown T."/>
            <person name="Cohen L."/>
        </authorList>
    </citation>
    <scope>NUCLEOTIDE SEQUENCE</scope>
    <source>
        <strain evidence="2">CCMP1594</strain>
    </source>
</reference>
<dbReference type="EMBL" id="HBJA01094173">
    <property type="protein sequence ID" value="CAE0821514.1"/>
    <property type="molecule type" value="Transcribed_RNA"/>
</dbReference>
<organism evidence="2">
    <name type="scientific">Eutreptiella gymnastica</name>
    <dbReference type="NCBI Taxonomy" id="73025"/>
    <lineage>
        <taxon>Eukaryota</taxon>
        <taxon>Discoba</taxon>
        <taxon>Euglenozoa</taxon>
        <taxon>Euglenida</taxon>
        <taxon>Spirocuta</taxon>
        <taxon>Euglenophyceae</taxon>
        <taxon>Eutreptiales</taxon>
        <taxon>Eutreptiaceae</taxon>
        <taxon>Eutreptiella</taxon>
    </lineage>
</organism>
<evidence type="ECO:0000256" key="1">
    <source>
        <dbReference type="SAM" id="MobiDB-lite"/>
    </source>
</evidence>
<name>A0A7S4G0Q7_9EUGL</name>